<feature type="transmembrane region" description="Helical" evidence="1">
    <location>
        <begin position="85"/>
        <end position="109"/>
    </location>
</feature>
<evidence type="ECO:0000313" key="3">
    <source>
        <dbReference type="Proteomes" id="UP000035553"/>
    </source>
</evidence>
<dbReference type="PANTHER" id="PTHR41309:SF2">
    <property type="entry name" value="MEMBRANE PROTEIN"/>
    <property type="match status" value="1"/>
</dbReference>
<evidence type="ECO:0000256" key="1">
    <source>
        <dbReference type="SAM" id="Phobius"/>
    </source>
</evidence>
<dbReference type="OrthoDB" id="1826454at2"/>
<evidence type="ECO:0008006" key="4">
    <source>
        <dbReference type="Google" id="ProtNLM"/>
    </source>
</evidence>
<keyword evidence="1" id="KW-0472">Membrane</keyword>
<keyword evidence="1" id="KW-0812">Transmembrane</keyword>
<dbReference type="STRING" id="1069536.SINU_08530"/>
<feature type="transmembrane region" description="Helical" evidence="1">
    <location>
        <begin position="186"/>
        <end position="208"/>
    </location>
</feature>
<dbReference type="EMBL" id="AFVQ02000108">
    <property type="protein sequence ID" value="KLI02351.1"/>
    <property type="molecule type" value="Genomic_DNA"/>
</dbReference>
<feature type="transmembrane region" description="Helical" evidence="1">
    <location>
        <begin position="115"/>
        <end position="135"/>
    </location>
</feature>
<dbReference type="AlphaFoldDB" id="A0A0U1QNG2"/>
<dbReference type="Proteomes" id="UP000035553">
    <property type="component" value="Unassembled WGS sequence"/>
</dbReference>
<gene>
    <name evidence="2" type="ORF">SINU_08530</name>
</gene>
<dbReference type="RefSeq" id="WP_010026124.1">
    <property type="nucleotide sequence ID" value="NZ_AFVQ02000108.1"/>
</dbReference>
<evidence type="ECO:0000313" key="2">
    <source>
        <dbReference type="EMBL" id="KLI02351.1"/>
    </source>
</evidence>
<organism evidence="2 3">
    <name type="scientific">Sporolactobacillus inulinus CASD</name>
    <dbReference type="NCBI Taxonomy" id="1069536"/>
    <lineage>
        <taxon>Bacteria</taxon>
        <taxon>Bacillati</taxon>
        <taxon>Bacillota</taxon>
        <taxon>Bacilli</taxon>
        <taxon>Bacillales</taxon>
        <taxon>Sporolactobacillaceae</taxon>
        <taxon>Sporolactobacillus</taxon>
    </lineage>
</organism>
<reference evidence="2 3" key="1">
    <citation type="journal article" date="2011" name="J. Bacteriol.">
        <title>Draft genome sequence of Sporolactobacillus inulinus strain CASD, an efficient D-lactic acid-producing bacterium with high-concentration lactate tolerance capability.</title>
        <authorList>
            <person name="Yu B."/>
            <person name="Su F."/>
            <person name="Wang L."/>
            <person name="Xu K."/>
            <person name="Zhao B."/>
            <person name="Xu P."/>
        </authorList>
    </citation>
    <scope>NUCLEOTIDE SEQUENCE [LARGE SCALE GENOMIC DNA]</scope>
    <source>
        <strain evidence="2 3">CASD</strain>
    </source>
</reference>
<keyword evidence="3" id="KW-1185">Reference proteome</keyword>
<feature type="transmembrane region" description="Helical" evidence="1">
    <location>
        <begin position="147"/>
        <end position="166"/>
    </location>
</feature>
<dbReference type="PANTHER" id="PTHR41309">
    <property type="entry name" value="MEMBRANE PROTEIN-RELATED"/>
    <property type="match status" value="1"/>
</dbReference>
<dbReference type="Pfam" id="PF13346">
    <property type="entry name" value="ABC2_membrane_5"/>
    <property type="match status" value="1"/>
</dbReference>
<protein>
    <recommendedName>
        <fullName evidence="4">ABC transporter permease</fullName>
    </recommendedName>
</protein>
<sequence>MLINLVLKDFILIKKDLLFFMVFAIIAPVYLASQMMDSSISFFIVSLFIAYLSYSHVMTDEYKYKGTSLLCATPYMRQSVVLAKYLDVFFIFMLCALIQMMTATVVPMYMERLSVSGFSVSLLFFSLFFAILIPVQYKFGYEKTRRIFLVIIFCTPFALGYLMKGLRTHPIHFSYALPFPAMIQHWIPALVGVLITLLSIMLSLRIFARKDL</sequence>
<proteinExistence type="predicted"/>
<dbReference type="InterPro" id="IPR025699">
    <property type="entry name" value="ABC2_memb-like"/>
</dbReference>
<feature type="transmembrane region" description="Helical" evidence="1">
    <location>
        <begin position="17"/>
        <end position="33"/>
    </location>
</feature>
<name>A0A0U1QNG2_9BACL</name>
<keyword evidence="1" id="KW-1133">Transmembrane helix</keyword>
<accession>A0A0U1QNG2</accession>
<feature type="transmembrane region" description="Helical" evidence="1">
    <location>
        <begin position="39"/>
        <end position="57"/>
    </location>
</feature>
<comment type="caution">
    <text evidence="2">The sequence shown here is derived from an EMBL/GenBank/DDBJ whole genome shotgun (WGS) entry which is preliminary data.</text>
</comment>